<dbReference type="AlphaFoldDB" id="A0A3B0WDD7"/>
<organism evidence="1">
    <name type="scientific">hydrothermal vent metagenome</name>
    <dbReference type="NCBI Taxonomy" id="652676"/>
    <lineage>
        <taxon>unclassified sequences</taxon>
        <taxon>metagenomes</taxon>
        <taxon>ecological metagenomes</taxon>
    </lineage>
</organism>
<proteinExistence type="predicted"/>
<evidence type="ECO:0000313" key="1">
    <source>
        <dbReference type="EMBL" id="VAW49242.1"/>
    </source>
</evidence>
<reference evidence="1" key="1">
    <citation type="submission" date="2018-06" db="EMBL/GenBank/DDBJ databases">
        <authorList>
            <person name="Zhirakovskaya E."/>
        </authorList>
    </citation>
    <scope>NUCLEOTIDE SEQUENCE</scope>
</reference>
<protein>
    <submittedName>
        <fullName evidence="1">Uncharacterized protein</fullName>
    </submittedName>
</protein>
<gene>
    <name evidence="1" type="ORF">MNBD_GAMMA04-510</name>
</gene>
<dbReference type="EMBL" id="UOFB01000337">
    <property type="protein sequence ID" value="VAW49242.1"/>
    <property type="molecule type" value="Genomic_DNA"/>
</dbReference>
<name>A0A3B0WDD7_9ZZZZ</name>
<accession>A0A3B0WDD7</accession>
<sequence>MLFFNITSLKLWFVAFALAVLSLPSLALSVESATQIKEPSIMATPPVWEDNFEQGWNAVHSKGALNNRSDKAKKWRFSQMQNSQSGQVIPDPNASKLRPNPLIIMSFYRPKSEYHSLYSSTFWGSSYPL</sequence>